<name>A0A7L0B770_9AVES</name>
<organism evidence="1 2">
    <name type="scientific">Ciconia maguari</name>
    <dbReference type="NCBI Taxonomy" id="52777"/>
    <lineage>
        <taxon>Eukaryota</taxon>
        <taxon>Metazoa</taxon>
        <taxon>Chordata</taxon>
        <taxon>Craniata</taxon>
        <taxon>Vertebrata</taxon>
        <taxon>Euteleostomi</taxon>
        <taxon>Archelosauria</taxon>
        <taxon>Archosauria</taxon>
        <taxon>Dinosauria</taxon>
        <taxon>Saurischia</taxon>
        <taxon>Theropoda</taxon>
        <taxon>Coelurosauria</taxon>
        <taxon>Aves</taxon>
        <taxon>Neognathae</taxon>
        <taxon>Neoaves</taxon>
        <taxon>Aequornithes</taxon>
        <taxon>Ciconiiformes</taxon>
        <taxon>Ciconiidae</taxon>
        <taxon>Ciconia</taxon>
    </lineage>
</organism>
<feature type="non-terminal residue" evidence="1">
    <location>
        <position position="71"/>
    </location>
</feature>
<dbReference type="EMBL" id="VXAE01017270">
    <property type="protein sequence ID" value="NXJ43173.1"/>
    <property type="molecule type" value="Genomic_DNA"/>
</dbReference>
<comment type="caution">
    <text evidence="1">The sequence shown here is derived from an EMBL/GenBank/DDBJ whole genome shotgun (WGS) entry which is preliminary data.</text>
</comment>
<evidence type="ECO:0000313" key="2">
    <source>
        <dbReference type="Proteomes" id="UP000537039"/>
    </source>
</evidence>
<sequence length="71" mass="7810">KVLRGGELVLNLYSRLVLRLPGIFQFLSGSSVETNITSHIALTQDTPGDLKLVVKDCSNLLGRFNVKLRKG</sequence>
<proteinExistence type="predicted"/>
<accession>A0A7L0B770</accession>
<dbReference type="PANTHER" id="PTHR46019:SF4">
    <property type="entry name" value="BPI FOLD-CONTAINING FAMILY B MEMBER 4"/>
    <property type="match status" value="1"/>
</dbReference>
<reference evidence="1 2" key="1">
    <citation type="submission" date="2019-09" db="EMBL/GenBank/DDBJ databases">
        <title>Bird 10,000 Genomes (B10K) Project - Family phase.</title>
        <authorList>
            <person name="Zhang G."/>
        </authorList>
    </citation>
    <scope>NUCLEOTIDE SEQUENCE [LARGE SCALE GENOMIC DNA]</scope>
    <source>
        <strain evidence="1">B10K-DU-001-47</strain>
        <tissue evidence="1">Muscle</tissue>
    </source>
</reference>
<dbReference type="Proteomes" id="UP000537039">
    <property type="component" value="Unassembled WGS sequence"/>
</dbReference>
<dbReference type="PANTHER" id="PTHR46019">
    <property type="entry name" value="BPI FOLD-CONTAINING FAMILY B MEMBER 4-RELATED"/>
    <property type="match status" value="1"/>
</dbReference>
<evidence type="ECO:0000313" key="1">
    <source>
        <dbReference type="EMBL" id="NXJ43173.1"/>
    </source>
</evidence>
<protein>
    <submittedName>
        <fullName evidence="1">BPIB4 protein</fullName>
    </submittedName>
</protein>
<dbReference type="AlphaFoldDB" id="A0A7L0B770"/>
<feature type="non-terminal residue" evidence="1">
    <location>
        <position position="1"/>
    </location>
</feature>
<dbReference type="Gene3D" id="3.15.10.10">
    <property type="entry name" value="Bactericidal permeability-increasing protein, domain 1"/>
    <property type="match status" value="1"/>
</dbReference>
<dbReference type="InterPro" id="IPR051660">
    <property type="entry name" value="BPI_fold-BPI/LBP"/>
</dbReference>
<gene>
    <name evidence="1" type="primary">Bpifb4_1</name>
    <name evidence="1" type="ORF">CICMAG_R14791</name>
</gene>
<keyword evidence="2" id="KW-1185">Reference proteome</keyword>